<dbReference type="Pfam" id="PF13561">
    <property type="entry name" value="adh_short_C2"/>
    <property type="match status" value="1"/>
</dbReference>
<dbReference type="Proteomes" id="UP000244978">
    <property type="component" value="Unassembled WGS sequence"/>
</dbReference>
<evidence type="ECO:0000256" key="2">
    <source>
        <dbReference type="ARBA" id="ARBA00023002"/>
    </source>
</evidence>
<proteinExistence type="inferred from homology"/>
<dbReference type="GO" id="GO:0016491">
    <property type="term" value="F:oxidoreductase activity"/>
    <property type="evidence" value="ECO:0007669"/>
    <property type="project" value="UniProtKB-KW"/>
</dbReference>
<dbReference type="SUPFAM" id="SSF51735">
    <property type="entry name" value="NAD(P)-binding Rossmann-fold domains"/>
    <property type="match status" value="1"/>
</dbReference>
<dbReference type="InterPro" id="IPR002347">
    <property type="entry name" value="SDR_fam"/>
</dbReference>
<dbReference type="Gene3D" id="3.40.50.720">
    <property type="entry name" value="NAD(P)-binding Rossmann-like Domain"/>
    <property type="match status" value="1"/>
</dbReference>
<evidence type="ECO:0000256" key="1">
    <source>
        <dbReference type="ARBA" id="ARBA00006484"/>
    </source>
</evidence>
<dbReference type="FunFam" id="3.40.50.720:FF:000084">
    <property type="entry name" value="Short-chain dehydrogenase reductase"/>
    <property type="match status" value="1"/>
</dbReference>
<comment type="caution">
    <text evidence="4">The sequence shown here is derived from an EMBL/GenBank/DDBJ whole genome shotgun (WGS) entry which is preliminary data.</text>
</comment>
<dbReference type="PANTHER" id="PTHR43669:SF8">
    <property type="entry name" value="SHORT-CHAIN TYPE DEHYDROGENASE_REDUCTASE-RELATED"/>
    <property type="match status" value="1"/>
</dbReference>
<dbReference type="PROSITE" id="PS00061">
    <property type="entry name" value="ADH_SHORT"/>
    <property type="match status" value="1"/>
</dbReference>
<gene>
    <name evidence="4" type="ORF">DF220_07200</name>
</gene>
<dbReference type="PRINTS" id="PR00081">
    <property type="entry name" value="GDHRDH"/>
</dbReference>
<dbReference type="InterPro" id="IPR020904">
    <property type="entry name" value="Sc_DH/Rdtase_CS"/>
</dbReference>
<sequence>MAHGFCHRIAAAAAVAEGRVRRAHVSHQFAPHRFFLCGPQHPDRRNSMTTPTASDRLATKNIIVTGAGGGIGAAFARHLAAAGAAVAVADLDLAAAESIAAELRDAGARAIAVQVDVVDTDSVRAMFDTAEAELGEVSVLFNNAGVCIRQPFLEITEAQWKLMHTVNGKGTLFCTQEAARRFIPRGGGKVINTCSTSSRQASADFAAYAASKAATLSVTQSAARALGQHGITVNAIGPGIIDTDLWSKVERDDAGAEVDAASERSLNAYESQILLGRTGTPDDIAPTAVFLASADSDYMTGQLLMVDGGIVVQ</sequence>
<keyword evidence="5" id="KW-1185">Reference proteome</keyword>
<keyword evidence="2" id="KW-0560">Oxidoreductase</keyword>
<dbReference type="EMBL" id="QEEX01000001">
    <property type="protein sequence ID" value="PWB97635.1"/>
    <property type="molecule type" value="Genomic_DNA"/>
</dbReference>
<evidence type="ECO:0000259" key="3">
    <source>
        <dbReference type="SMART" id="SM00822"/>
    </source>
</evidence>
<reference evidence="5" key="1">
    <citation type="submission" date="2018-04" db="EMBL/GenBank/DDBJ databases">
        <authorList>
            <person name="Liu S."/>
            <person name="Wang Z."/>
            <person name="Li J."/>
        </authorList>
    </citation>
    <scope>NUCLEOTIDE SEQUENCE [LARGE SCALE GENOMIC DNA]</scope>
    <source>
        <strain evidence="5">S1194</strain>
    </source>
</reference>
<dbReference type="InterPro" id="IPR036291">
    <property type="entry name" value="NAD(P)-bd_dom_sf"/>
</dbReference>
<name>A0A2U1T182_9MICO</name>
<evidence type="ECO:0000313" key="5">
    <source>
        <dbReference type="Proteomes" id="UP000244978"/>
    </source>
</evidence>
<dbReference type="PRINTS" id="PR00080">
    <property type="entry name" value="SDRFAMILY"/>
</dbReference>
<dbReference type="InterPro" id="IPR057326">
    <property type="entry name" value="KR_dom"/>
</dbReference>
<dbReference type="SMART" id="SM00822">
    <property type="entry name" value="PKS_KR"/>
    <property type="match status" value="1"/>
</dbReference>
<comment type="similarity">
    <text evidence="1">Belongs to the short-chain dehydrogenases/reductases (SDR) family.</text>
</comment>
<evidence type="ECO:0000313" key="4">
    <source>
        <dbReference type="EMBL" id="PWB97635.1"/>
    </source>
</evidence>
<organism evidence="4 5">
    <name type="scientific">Homoserinimonas hongtaonis</name>
    <dbReference type="NCBI Taxonomy" id="2079791"/>
    <lineage>
        <taxon>Bacteria</taxon>
        <taxon>Bacillati</taxon>
        <taxon>Actinomycetota</taxon>
        <taxon>Actinomycetes</taxon>
        <taxon>Micrococcales</taxon>
        <taxon>Microbacteriaceae</taxon>
        <taxon>Homoserinimonas</taxon>
    </lineage>
</organism>
<feature type="domain" description="Ketoreductase" evidence="3">
    <location>
        <begin position="60"/>
        <end position="243"/>
    </location>
</feature>
<accession>A0A2U1T182</accession>
<dbReference type="AlphaFoldDB" id="A0A2U1T182"/>
<dbReference type="PANTHER" id="PTHR43669">
    <property type="entry name" value="5-KETO-D-GLUCONATE 5-REDUCTASE"/>
    <property type="match status" value="1"/>
</dbReference>
<protein>
    <submittedName>
        <fullName evidence="4">Shikimate dehydrogenase</fullName>
    </submittedName>
</protein>